<proteinExistence type="predicted"/>
<organism evidence="1 2">
    <name type="scientific">Dactylosporangium salmoneum</name>
    <dbReference type="NCBI Taxonomy" id="53361"/>
    <lineage>
        <taxon>Bacteria</taxon>
        <taxon>Bacillati</taxon>
        <taxon>Actinomycetota</taxon>
        <taxon>Actinomycetes</taxon>
        <taxon>Micromonosporales</taxon>
        <taxon>Micromonosporaceae</taxon>
        <taxon>Dactylosporangium</taxon>
    </lineage>
</organism>
<evidence type="ECO:0000313" key="1">
    <source>
        <dbReference type="EMBL" id="GAA2395622.1"/>
    </source>
</evidence>
<evidence type="ECO:0000313" key="2">
    <source>
        <dbReference type="Proteomes" id="UP001501444"/>
    </source>
</evidence>
<dbReference type="Gene3D" id="1.20.120.450">
    <property type="entry name" value="dinb family like domain"/>
    <property type="match status" value="1"/>
</dbReference>
<dbReference type="EMBL" id="BAAARV010000142">
    <property type="protein sequence ID" value="GAA2395622.1"/>
    <property type="molecule type" value="Genomic_DNA"/>
</dbReference>
<name>A0ABP5V9U7_9ACTN</name>
<dbReference type="Proteomes" id="UP001501444">
    <property type="component" value="Unassembled WGS sequence"/>
</dbReference>
<accession>A0ABP5V9U7</accession>
<keyword evidence="2" id="KW-1185">Reference proteome</keyword>
<protein>
    <submittedName>
        <fullName evidence="1">Uncharacterized protein</fullName>
    </submittedName>
</protein>
<dbReference type="InterPro" id="IPR034660">
    <property type="entry name" value="DinB/YfiT-like"/>
</dbReference>
<comment type="caution">
    <text evidence="1">The sequence shown here is derived from an EMBL/GenBank/DDBJ whole genome shotgun (WGS) entry which is preliminary data.</text>
</comment>
<dbReference type="SUPFAM" id="SSF109854">
    <property type="entry name" value="DinB/YfiT-like putative metalloenzymes"/>
    <property type="match status" value="1"/>
</dbReference>
<sequence>MIMRGAADALSVEGVERVPMDENAAARQRLTALIDALGDEGLRAPVAAGWTAATVLAELAFWDRWARTLVHRWREGQLPPPSMPGWYDDAINHTLLPSWQALPGPAAARLALDAAEEADLEIRRAETPVVAAILAAGQRNLLHRYAPRNAALDRIERAAKA</sequence>
<gene>
    <name evidence="1" type="ORF">GCM10010170_110610</name>
</gene>
<reference evidence="2" key="1">
    <citation type="journal article" date="2019" name="Int. J. Syst. Evol. Microbiol.">
        <title>The Global Catalogue of Microorganisms (GCM) 10K type strain sequencing project: providing services to taxonomists for standard genome sequencing and annotation.</title>
        <authorList>
            <consortium name="The Broad Institute Genomics Platform"/>
            <consortium name="The Broad Institute Genome Sequencing Center for Infectious Disease"/>
            <person name="Wu L."/>
            <person name="Ma J."/>
        </authorList>
    </citation>
    <scope>NUCLEOTIDE SEQUENCE [LARGE SCALE GENOMIC DNA]</scope>
    <source>
        <strain evidence="2">JCM 3272</strain>
    </source>
</reference>